<dbReference type="Proteomes" id="UP000314294">
    <property type="component" value="Unassembled WGS sequence"/>
</dbReference>
<keyword evidence="3" id="KW-1185">Reference proteome</keyword>
<evidence type="ECO:0000256" key="1">
    <source>
        <dbReference type="SAM" id="MobiDB-lite"/>
    </source>
</evidence>
<proteinExistence type="predicted"/>
<comment type="caution">
    <text evidence="2">The sequence shown here is derived from an EMBL/GenBank/DDBJ whole genome shotgun (WGS) entry which is preliminary data.</text>
</comment>
<sequence length="82" mass="9256">MEKDTREEAREEERKEVHADSSGQPVSSRAPGPSRGFSTGQLSGLHRCPRSAAGTREEKSFRRFKNGLSKKRDALRGNFPRR</sequence>
<accession>A0A4Z2HDA4</accession>
<gene>
    <name evidence="2" type="ORF">EYF80_026021</name>
</gene>
<name>A0A4Z2HDA4_9TELE</name>
<organism evidence="2 3">
    <name type="scientific">Liparis tanakae</name>
    <name type="common">Tanaka's snailfish</name>
    <dbReference type="NCBI Taxonomy" id="230148"/>
    <lineage>
        <taxon>Eukaryota</taxon>
        <taxon>Metazoa</taxon>
        <taxon>Chordata</taxon>
        <taxon>Craniata</taxon>
        <taxon>Vertebrata</taxon>
        <taxon>Euteleostomi</taxon>
        <taxon>Actinopterygii</taxon>
        <taxon>Neopterygii</taxon>
        <taxon>Teleostei</taxon>
        <taxon>Neoteleostei</taxon>
        <taxon>Acanthomorphata</taxon>
        <taxon>Eupercaria</taxon>
        <taxon>Perciformes</taxon>
        <taxon>Cottioidei</taxon>
        <taxon>Cottales</taxon>
        <taxon>Liparidae</taxon>
        <taxon>Liparis</taxon>
    </lineage>
</organism>
<feature type="compositionally biased region" description="Basic and acidic residues" evidence="1">
    <location>
        <begin position="1"/>
        <end position="19"/>
    </location>
</feature>
<reference evidence="2 3" key="1">
    <citation type="submission" date="2019-03" db="EMBL/GenBank/DDBJ databases">
        <title>First draft genome of Liparis tanakae, snailfish: a comprehensive survey of snailfish specific genes.</title>
        <authorList>
            <person name="Kim W."/>
            <person name="Song I."/>
            <person name="Jeong J.-H."/>
            <person name="Kim D."/>
            <person name="Kim S."/>
            <person name="Ryu S."/>
            <person name="Song J.Y."/>
            <person name="Lee S.K."/>
        </authorList>
    </citation>
    <scope>NUCLEOTIDE SEQUENCE [LARGE SCALE GENOMIC DNA]</scope>
    <source>
        <tissue evidence="2">Muscle</tissue>
    </source>
</reference>
<protein>
    <submittedName>
        <fullName evidence="2">Uncharacterized protein</fullName>
    </submittedName>
</protein>
<dbReference type="EMBL" id="SRLO01000266">
    <property type="protein sequence ID" value="TNN63819.1"/>
    <property type="molecule type" value="Genomic_DNA"/>
</dbReference>
<dbReference type="AlphaFoldDB" id="A0A4Z2HDA4"/>
<evidence type="ECO:0000313" key="2">
    <source>
        <dbReference type="EMBL" id="TNN63819.1"/>
    </source>
</evidence>
<evidence type="ECO:0000313" key="3">
    <source>
        <dbReference type="Proteomes" id="UP000314294"/>
    </source>
</evidence>
<feature type="region of interest" description="Disordered" evidence="1">
    <location>
        <begin position="1"/>
        <end position="82"/>
    </location>
</feature>